<dbReference type="OrthoDB" id="9798559at2"/>
<dbReference type="InterPro" id="IPR010035">
    <property type="entry name" value="Thi_S"/>
</dbReference>
<dbReference type="RefSeq" id="WP_087477249.1">
    <property type="nucleotide sequence ID" value="NZ_CALYAU010000001.1"/>
</dbReference>
<accession>A0A346B009</accession>
<reference evidence="1 2" key="1">
    <citation type="submission" date="2018-05" db="EMBL/GenBank/DDBJ databases">
        <title>Complete genome sequence of Megasphaera sp. AJH120T, isolated from the ceca of a chicken.</title>
        <authorList>
            <person name="Maki J."/>
            <person name="Looft T."/>
        </authorList>
    </citation>
    <scope>NUCLEOTIDE SEQUENCE [LARGE SCALE GENOMIC DNA]</scope>
    <source>
        <strain evidence="1 2">AJH120</strain>
    </source>
</reference>
<dbReference type="Proteomes" id="UP000254337">
    <property type="component" value="Chromosome"/>
</dbReference>
<dbReference type="SUPFAM" id="SSF54285">
    <property type="entry name" value="MoaD/ThiS"/>
    <property type="match status" value="1"/>
</dbReference>
<gene>
    <name evidence="1" type="primary">thiS</name>
    <name evidence="1" type="ORF">DKB62_07680</name>
</gene>
<proteinExistence type="predicted"/>
<sequence length="64" mass="7026">MVRINGKEVQAAGMNLQAYLDQEELRPERIAVELNGAIVKRGTYRTVTLCDGDTMEIVQFVGGG</sequence>
<dbReference type="PANTHER" id="PTHR34472:SF1">
    <property type="entry name" value="SULFUR CARRIER PROTEIN THIS"/>
    <property type="match status" value="1"/>
</dbReference>
<evidence type="ECO:0000313" key="1">
    <source>
        <dbReference type="EMBL" id="AXL21452.1"/>
    </source>
</evidence>
<dbReference type="Pfam" id="PF02597">
    <property type="entry name" value="ThiS"/>
    <property type="match status" value="1"/>
</dbReference>
<dbReference type="CDD" id="cd00565">
    <property type="entry name" value="Ubl_ThiS"/>
    <property type="match status" value="1"/>
</dbReference>
<dbReference type="InterPro" id="IPR003749">
    <property type="entry name" value="ThiS/MoaD-like"/>
</dbReference>
<organism evidence="1 2">
    <name type="scientific">Megasphaera stantonii</name>
    <dbReference type="NCBI Taxonomy" id="2144175"/>
    <lineage>
        <taxon>Bacteria</taxon>
        <taxon>Bacillati</taxon>
        <taxon>Bacillota</taxon>
        <taxon>Negativicutes</taxon>
        <taxon>Veillonellales</taxon>
        <taxon>Veillonellaceae</taxon>
        <taxon>Megasphaera</taxon>
    </lineage>
</organism>
<dbReference type="PANTHER" id="PTHR34472">
    <property type="entry name" value="SULFUR CARRIER PROTEIN THIS"/>
    <property type="match status" value="1"/>
</dbReference>
<dbReference type="Gene3D" id="3.10.20.30">
    <property type="match status" value="1"/>
</dbReference>
<evidence type="ECO:0000313" key="2">
    <source>
        <dbReference type="Proteomes" id="UP000254337"/>
    </source>
</evidence>
<dbReference type="NCBIfam" id="TIGR01683">
    <property type="entry name" value="thiS"/>
    <property type="match status" value="1"/>
</dbReference>
<keyword evidence="2" id="KW-1185">Reference proteome</keyword>
<dbReference type="AlphaFoldDB" id="A0A346B009"/>
<dbReference type="InterPro" id="IPR012675">
    <property type="entry name" value="Beta-grasp_dom_sf"/>
</dbReference>
<name>A0A346B009_9FIRM</name>
<protein>
    <submittedName>
        <fullName evidence="1">Thiamine biosynthesis protein ThiS</fullName>
    </submittedName>
</protein>
<dbReference type="KEGG" id="meg:DKB62_07680"/>
<dbReference type="EMBL" id="CP029462">
    <property type="protein sequence ID" value="AXL21452.1"/>
    <property type="molecule type" value="Genomic_DNA"/>
</dbReference>
<dbReference type="InterPro" id="IPR016155">
    <property type="entry name" value="Mopterin_synth/thiamin_S_b"/>
</dbReference>